<proteinExistence type="predicted"/>
<feature type="transmembrane region" description="Helical" evidence="1">
    <location>
        <begin position="128"/>
        <end position="144"/>
    </location>
</feature>
<gene>
    <name evidence="2" type="ORF">F8C82_12700</name>
</gene>
<evidence type="ECO:0000313" key="2">
    <source>
        <dbReference type="EMBL" id="KAB2816534.1"/>
    </source>
</evidence>
<organism evidence="2 3">
    <name type="scientific">Phaeocystidibacter marisrubri</name>
    <dbReference type="NCBI Taxonomy" id="1577780"/>
    <lineage>
        <taxon>Bacteria</taxon>
        <taxon>Pseudomonadati</taxon>
        <taxon>Bacteroidota</taxon>
        <taxon>Flavobacteriia</taxon>
        <taxon>Flavobacteriales</taxon>
        <taxon>Phaeocystidibacteraceae</taxon>
        <taxon>Phaeocystidibacter</taxon>
    </lineage>
</organism>
<feature type="transmembrane region" description="Helical" evidence="1">
    <location>
        <begin position="64"/>
        <end position="81"/>
    </location>
</feature>
<keyword evidence="1" id="KW-1133">Transmembrane helix</keyword>
<dbReference type="AlphaFoldDB" id="A0A6L3ZGS4"/>
<keyword evidence="3" id="KW-1185">Reference proteome</keyword>
<feature type="transmembrane region" description="Helical" evidence="1">
    <location>
        <begin position="39"/>
        <end position="58"/>
    </location>
</feature>
<accession>A0A6L3ZGS4</accession>
<comment type="caution">
    <text evidence="2">The sequence shown here is derived from an EMBL/GenBank/DDBJ whole genome shotgun (WGS) entry which is preliminary data.</text>
</comment>
<keyword evidence="1" id="KW-0472">Membrane</keyword>
<name>A0A6L3ZGS4_9FLAO</name>
<protein>
    <submittedName>
        <fullName evidence="2">Uncharacterized protein</fullName>
    </submittedName>
</protein>
<feature type="transmembrane region" description="Helical" evidence="1">
    <location>
        <begin position="6"/>
        <end position="27"/>
    </location>
</feature>
<evidence type="ECO:0000256" key="1">
    <source>
        <dbReference type="SAM" id="Phobius"/>
    </source>
</evidence>
<dbReference type="Proteomes" id="UP000484164">
    <property type="component" value="Unassembled WGS sequence"/>
</dbReference>
<reference evidence="2 3" key="1">
    <citation type="submission" date="2019-10" db="EMBL/GenBank/DDBJ databases">
        <title>Genome sequence of Phaeocystidibacter marisrubri JCM30614 (type strain).</title>
        <authorList>
            <person name="Bowman J.P."/>
        </authorList>
    </citation>
    <scope>NUCLEOTIDE SEQUENCE [LARGE SCALE GENOMIC DNA]</scope>
    <source>
        <strain evidence="2 3">JCM 30614</strain>
    </source>
</reference>
<evidence type="ECO:0000313" key="3">
    <source>
        <dbReference type="Proteomes" id="UP000484164"/>
    </source>
</evidence>
<dbReference type="RefSeq" id="WP_151693961.1">
    <property type="nucleotide sequence ID" value="NZ_BMGX01000001.1"/>
</dbReference>
<dbReference type="OrthoDB" id="651989at2"/>
<keyword evidence="1" id="KW-0812">Transmembrane</keyword>
<feature type="transmembrane region" description="Helical" evidence="1">
    <location>
        <begin position="93"/>
        <end position="116"/>
    </location>
</feature>
<dbReference type="EMBL" id="WBVQ01000002">
    <property type="protein sequence ID" value="KAB2816534.1"/>
    <property type="molecule type" value="Genomic_DNA"/>
</dbReference>
<feature type="transmembrane region" description="Helical" evidence="1">
    <location>
        <begin position="195"/>
        <end position="215"/>
    </location>
</feature>
<feature type="transmembrane region" description="Helical" evidence="1">
    <location>
        <begin position="156"/>
        <end position="175"/>
    </location>
</feature>
<sequence>MSDLPVFILISSAFVLVPVIISHLSVGKREPVFLKRLRILLWVMVAIEGTTLVLREMGVQNNMPLYHFYVLIEFALTAWMFEASIPRILTKRTFYVLLAGMALIAVFTHLKSASIYDFPSVMRSVESLLLMGLSIRFFWVMMHSDEERNLLGLPEFWASVGLLIYFSSNLMLFFYGNYMASQSAEVFDALWHLHAGLNILLYLVYTIAFICLNPIKK</sequence>